<keyword evidence="3" id="KW-1185">Reference proteome</keyword>
<feature type="region of interest" description="Disordered" evidence="1">
    <location>
        <begin position="62"/>
        <end position="82"/>
    </location>
</feature>
<dbReference type="GeneID" id="85456409"/>
<dbReference type="EMBL" id="JAHMHR010000007">
    <property type="protein sequence ID" value="KAK1689765.1"/>
    <property type="molecule type" value="Genomic_DNA"/>
</dbReference>
<dbReference type="RefSeq" id="XP_060433460.1">
    <property type="nucleotide sequence ID" value="XM_060571883.1"/>
</dbReference>
<evidence type="ECO:0000256" key="1">
    <source>
        <dbReference type="SAM" id="MobiDB-lite"/>
    </source>
</evidence>
<sequence>MAWHDAGFSQDSEYPSAWGSQAPTPKKKKCPKSILKTAHYEPSTPTIDLCAPTRRLLFDSHRSMEPPAGAGEPKRTGGSRRRVCGLKEPVGKSWLAACFLPGNEPACRCPPVEPPPSRRPDFENARSSAQCGAPICLLAHRSLFTEPTSIFPLQDSSGQVRACRMPYRTAAILVSCRAMIQNAAHLSRRTQRTDTRHEYFGSSTLKRYALGVGVSLDDPYQPQYIFGDTPPSPTLYAASHDVG</sequence>
<gene>
    <name evidence="2" type="ORF">BDP55DRAFT_628317</name>
</gene>
<evidence type="ECO:0000313" key="3">
    <source>
        <dbReference type="Proteomes" id="UP001224890"/>
    </source>
</evidence>
<evidence type="ECO:0000313" key="2">
    <source>
        <dbReference type="EMBL" id="KAK1689765.1"/>
    </source>
</evidence>
<proteinExistence type="predicted"/>
<protein>
    <submittedName>
        <fullName evidence="2">Uncharacterized protein</fullName>
    </submittedName>
</protein>
<comment type="caution">
    <text evidence="2">The sequence shown here is derived from an EMBL/GenBank/DDBJ whole genome shotgun (WGS) entry which is preliminary data.</text>
</comment>
<name>A0AAJ0AVS7_9PEZI</name>
<feature type="region of interest" description="Disordered" evidence="1">
    <location>
        <begin position="1"/>
        <end position="30"/>
    </location>
</feature>
<dbReference type="AlphaFoldDB" id="A0AAJ0AVS7"/>
<reference evidence="2" key="1">
    <citation type="submission" date="2021-06" db="EMBL/GenBank/DDBJ databases">
        <title>Comparative genomics, transcriptomics and evolutionary studies reveal genomic signatures of adaptation to plant cell wall in hemibiotrophic fungi.</title>
        <authorList>
            <consortium name="DOE Joint Genome Institute"/>
            <person name="Baroncelli R."/>
            <person name="Diaz J.F."/>
            <person name="Benocci T."/>
            <person name="Peng M."/>
            <person name="Battaglia E."/>
            <person name="Haridas S."/>
            <person name="Andreopoulos W."/>
            <person name="Labutti K."/>
            <person name="Pangilinan J."/>
            <person name="Floch G.L."/>
            <person name="Makela M.R."/>
            <person name="Henrissat B."/>
            <person name="Grigoriev I.V."/>
            <person name="Crouch J.A."/>
            <person name="De Vries R.P."/>
            <person name="Sukno S.A."/>
            <person name="Thon M.R."/>
        </authorList>
    </citation>
    <scope>NUCLEOTIDE SEQUENCE</scope>
    <source>
        <strain evidence="2">CBS 193.32</strain>
    </source>
</reference>
<feature type="compositionally biased region" description="Polar residues" evidence="1">
    <location>
        <begin position="9"/>
        <end position="22"/>
    </location>
</feature>
<organism evidence="2 3">
    <name type="scientific">Colletotrichum godetiae</name>
    <dbReference type="NCBI Taxonomy" id="1209918"/>
    <lineage>
        <taxon>Eukaryota</taxon>
        <taxon>Fungi</taxon>
        <taxon>Dikarya</taxon>
        <taxon>Ascomycota</taxon>
        <taxon>Pezizomycotina</taxon>
        <taxon>Sordariomycetes</taxon>
        <taxon>Hypocreomycetidae</taxon>
        <taxon>Glomerellales</taxon>
        <taxon>Glomerellaceae</taxon>
        <taxon>Colletotrichum</taxon>
        <taxon>Colletotrichum acutatum species complex</taxon>
    </lineage>
</organism>
<dbReference type="Proteomes" id="UP001224890">
    <property type="component" value="Unassembled WGS sequence"/>
</dbReference>
<accession>A0AAJ0AVS7</accession>